<keyword evidence="6 12" id="KW-0347">Helicase</keyword>
<feature type="binding site" evidence="12">
    <location>
        <position position="457"/>
    </location>
    <ligand>
        <name>Zn(2+)</name>
        <dbReference type="ChEBI" id="CHEBI:29105"/>
        <label>2</label>
    </ligand>
</feature>
<feature type="binding site" evidence="12">
    <location>
        <position position="454"/>
    </location>
    <ligand>
        <name>Zn(2+)</name>
        <dbReference type="ChEBI" id="CHEBI:29105"/>
        <label>2</label>
    </ligand>
</feature>
<dbReference type="Pfam" id="PF17764">
    <property type="entry name" value="PriA_3primeBD"/>
    <property type="match status" value="1"/>
</dbReference>
<dbReference type="NCBIfam" id="TIGR00595">
    <property type="entry name" value="priA"/>
    <property type="match status" value="1"/>
</dbReference>
<dbReference type="Pfam" id="PF00270">
    <property type="entry name" value="DEAD"/>
    <property type="match status" value="1"/>
</dbReference>
<dbReference type="GO" id="GO:0003677">
    <property type="term" value="F:DNA binding"/>
    <property type="evidence" value="ECO:0007669"/>
    <property type="project" value="UniProtKB-UniRule"/>
</dbReference>
<dbReference type="GO" id="GO:0016887">
    <property type="term" value="F:ATP hydrolysis activity"/>
    <property type="evidence" value="ECO:0007669"/>
    <property type="project" value="RHEA"/>
</dbReference>
<feature type="binding site" evidence="12">
    <location>
        <position position="439"/>
    </location>
    <ligand>
        <name>Zn(2+)</name>
        <dbReference type="ChEBI" id="CHEBI:29105"/>
        <label>2</label>
    </ligand>
</feature>
<evidence type="ECO:0000256" key="5">
    <source>
        <dbReference type="ARBA" id="ARBA00022801"/>
    </source>
</evidence>
<feature type="domain" description="Helicase ATP-binding" evidence="13">
    <location>
        <begin position="201"/>
        <end position="368"/>
    </location>
</feature>
<dbReference type="GO" id="GO:0006269">
    <property type="term" value="P:DNA replication, synthesis of primer"/>
    <property type="evidence" value="ECO:0007669"/>
    <property type="project" value="UniProtKB-KW"/>
</dbReference>
<dbReference type="CDD" id="cd17929">
    <property type="entry name" value="DEXHc_priA"/>
    <property type="match status" value="1"/>
</dbReference>
<dbReference type="GO" id="GO:0005524">
    <property type="term" value="F:ATP binding"/>
    <property type="evidence" value="ECO:0007669"/>
    <property type="project" value="UniProtKB-UniRule"/>
</dbReference>
<dbReference type="Pfam" id="PF18319">
    <property type="entry name" value="Zn_ribbon_PriA"/>
    <property type="match status" value="1"/>
</dbReference>
<evidence type="ECO:0000259" key="13">
    <source>
        <dbReference type="PROSITE" id="PS51192"/>
    </source>
</evidence>
<keyword evidence="3 12" id="KW-0479">Metal-binding</keyword>
<keyword evidence="8 12" id="KW-0067">ATP-binding</keyword>
<dbReference type="InterPro" id="IPR042115">
    <property type="entry name" value="PriA_3primeBD_sf"/>
</dbReference>
<keyword evidence="5 12" id="KW-0378">Hydrolase</keyword>
<comment type="subunit">
    <text evidence="12">Component of the replication restart primosome.</text>
</comment>
<dbReference type="EMBL" id="SZUV01000006">
    <property type="protein sequence ID" value="TQN49308.1"/>
    <property type="molecule type" value="Genomic_DNA"/>
</dbReference>
<feature type="binding site" evidence="12">
    <location>
        <position position="467"/>
    </location>
    <ligand>
        <name>Zn(2+)</name>
        <dbReference type="ChEBI" id="CHEBI:29105"/>
        <label>1</label>
    </ligand>
</feature>
<dbReference type="NCBIfam" id="NF004067">
    <property type="entry name" value="PRK05580.1-4"/>
    <property type="match status" value="1"/>
</dbReference>
<keyword evidence="10 12" id="KW-0413">Isomerase</keyword>
<proteinExistence type="inferred from homology"/>
<dbReference type="PROSITE" id="PS51192">
    <property type="entry name" value="HELICASE_ATP_BIND_1"/>
    <property type="match status" value="1"/>
</dbReference>
<dbReference type="SMART" id="SM00490">
    <property type="entry name" value="HELICc"/>
    <property type="match status" value="1"/>
</dbReference>
<evidence type="ECO:0000256" key="8">
    <source>
        <dbReference type="ARBA" id="ARBA00022840"/>
    </source>
</evidence>
<evidence type="ECO:0000256" key="2">
    <source>
        <dbReference type="ARBA" id="ARBA00022705"/>
    </source>
</evidence>
<dbReference type="CDD" id="cd18804">
    <property type="entry name" value="SF2_C_priA"/>
    <property type="match status" value="1"/>
</dbReference>
<keyword evidence="7 12" id="KW-0862">Zinc</keyword>
<evidence type="ECO:0000256" key="6">
    <source>
        <dbReference type="ARBA" id="ARBA00022806"/>
    </source>
</evidence>
<sequence length="718" mass="79767">MPAATACLQVAVLGHLPRIFSYALPENPERLPPGVRLRVPFGQKSRIGILVGYDHCPPEITLKPIEAVLDTRPLLPESLQQLLNFGAHYYQHPLGDVWAAALPALLRQGRPLPRPAAQAYQLTRHEQTPARPGKLQEALITVLSTSSPTAETEVPARLRPVLRQALHNGWVEALSLPAPRVTTQPLPYPLNAEQRMAVTQLRATQGFTCWLLDGVTGSGKTEVYFETIRPHLEAGRQVLILVPEIGLTPQLLARCQARFGKAAVAALHSAQTDSERLRIWALAAMGHIQLLIGTRSTLFVPMPQLACIVIDEEHDPSFKQHRGWHYSARDMAIQRAKLENIPVILGSATPSLESLYNVQQGRYQSLQLRQRATNAPLPGITIIALRRQYLQGGLSGELLNACSETLAAGNQVLLFLNRRGYAPAVLCHDCGHVLHCPRCSAALTWHRHQQRLRCHHCGYESRWSEDCPECHSTALITAGQGTEQLEEVLRQRFPDTPVWRIDRDALPGREAFSAVLEQIHQNQPAILVGTQMLAKGHHFPAVTLVGIVNTDQGLFSADFRAPERLLQMVLQVAGRAGREDRPGRVLLQTHLPHHPLIQKLSEGDYQQAARLLLEERLQASLPPGTALTLMCAEAHQRAAIQAFLEAAKACAPDSLVISGPQPALLERRAGFERAELWVEAPTRQIMQKALKTWLPCCQQLPEARRVRWFVDVDPQFML</sequence>
<keyword evidence="2 12" id="KW-0235">DNA replication</keyword>
<dbReference type="Pfam" id="PF18074">
    <property type="entry name" value="PriA_C"/>
    <property type="match status" value="1"/>
</dbReference>
<reference evidence="14 15" key="1">
    <citation type="submission" date="2019-03" db="EMBL/GenBank/DDBJ databases">
        <title>New insights into Acidothiobacillus thiooxidans sulfur metabolism through coupled gene expression, solution geochemistry, microscopy and spectroscopy analyses.</title>
        <authorList>
            <person name="Camacho D."/>
            <person name="Frazao R."/>
            <person name="Fouillen A."/>
            <person name="Nanci A."/>
            <person name="Lang B.F."/>
            <person name="Apte S.C."/>
            <person name="Baron C."/>
            <person name="Warren L.A."/>
        </authorList>
    </citation>
    <scope>NUCLEOTIDE SEQUENCE [LARGE SCALE GENOMIC DNA]</scope>
    <source>
        <strain evidence="14 15">ATCC 19377</strain>
    </source>
</reference>
<gene>
    <name evidence="12 14" type="primary">priA</name>
    <name evidence="14" type="ORF">DLNHIDIE_03353</name>
</gene>
<dbReference type="GO" id="GO:0008270">
    <property type="term" value="F:zinc ion binding"/>
    <property type="evidence" value="ECO:0007669"/>
    <property type="project" value="UniProtKB-UniRule"/>
</dbReference>
<organism evidence="14 15">
    <name type="scientific">Acidithiobacillus thiooxidans ATCC 19377</name>
    <dbReference type="NCBI Taxonomy" id="637390"/>
    <lineage>
        <taxon>Bacteria</taxon>
        <taxon>Pseudomonadati</taxon>
        <taxon>Pseudomonadota</taxon>
        <taxon>Acidithiobacillia</taxon>
        <taxon>Acidithiobacillales</taxon>
        <taxon>Acidithiobacillaceae</taxon>
        <taxon>Acidithiobacillus</taxon>
    </lineage>
</organism>
<evidence type="ECO:0000313" key="14">
    <source>
        <dbReference type="EMBL" id="TQN49308.1"/>
    </source>
</evidence>
<dbReference type="AlphaFoldDB" id="A0A543PYZ5"/>
<feature type="binding site" evidence="12">
    <location>
        <position position="430"/>
    </location>
    <ligand>
        <name>Zn(2+)</name>
        <dbReference type="ChEBI" id="CHEBI:29105"/>
        <label>1</label>
    </ligand>
</feature>
<evidence type="ECO:0000256" key="3">
    <source>
        <dbReference type="ARBA" id="ARBA00022723"/>
    </source>
</evidence>
<evidence type="ECO:0000256" key="4">
    <source>
        <dbReference type="ARBA" id="ARBA00022741"/>
    </source>
</evidence>
<evidence type="ECO:0000256" key="7">
    <source>
        <dbReference type="ARBA" id="ARBA00022833"/>
    </source>
</evidence>
<dbReference type="GO" id="GO:0006302">
    <property type="term" value="P:double-strand break repair"/>
    <property type="evidence" value="ECO:0007669"/>
    <property type="project" value="InterPro"/>
</dbReference>
<evidence type="ECO:0000256" key="10">
    <source>
        <dbReference type="ARBA" id="ARBA00023235"/>
    </source>
</evidence>
<dbReference type="GO" id="GO:0006310">
    <property type="term" value="P:DNA recombination"/>
    <property type="evidence" value="ECO:0007669"/>
    <property type="project" value="InterPro"/>
</dbReference>
<dbReference type="PANTHER" id="PTHR30580:SF0">
    <property type="entry name" value="PRIMOSOMAL PROTEIN N"/>
    <property type="match status" value="1"/>
</dbReference>
<evidence type="ECO:0000256" key="9">
    <source>
        <dbReference type="ARBA" id="ARBA00023125"/>
    </source>
</evidence>
<accession>A0A543PYZ5</accession>
<dbReference type="InterPro" id="IPR041222">
    <property type="entry name" value="PriA_3primeBD"/>
</dbReference>
<keyword evidence="9 12" id="KW-0238">DNA-binding</keyword>
<comment type="cofactor">
    <cofactor evidence="12">
        <name>Zn(2+)</name>
        <dbReference type="ChEBI" id="CHEBI:29105"/>
    </cofactor>
    <text evidence="12">Binds 2 zinc ions per subunit.</text>
</comment>
<dbReference type="InterPro" id="IPR005259">
    <property type="entry name" value="PriA"/>
</dbReference>
<evidence type="ECO:0000256" key="12">
    <source>
        <dbReference type="HAMAP-Rule" id="MF_00983"/>
    </source>
</evidence>
<dbReference type="GO" id="GO:0006270">
    <property type="term" value="P:DNA replication initiation"/>
    <property type="evidence" value="ECO:0007669"/>
    <property type="project" value="TreeGrafter"/>
</dbReference>
<dbReference type="SMART" id="SM00487">
    <property type="entry name" value="DEXDc"/>
    <property type="match status" value="1"/>
</dbReference>
<dbReference type="HAMAP" id="MF_00983">
    <property type="entry name" value="PriA"/>
    <property type="match status" value="1"/>
</dbReference>
<dbReference type="Gene3D" id="3.40.1440.60">
    <property type="entry name" value="PriA, 3(prime) DNA-binding domain"/>
    <property type="match status" value="1"/>
</dbReference>
<protein>
    <recommendedName>
        <fullName evidence="12">Replication restart protein PriA</fullName>
    </recommendedName>
    <alternativeName>
        <fullName evidence="12">ATP-dependent DNA helicase PriA</fullName>
        <ecNumber evidence="12">5.6.2.4</ecNumber>
    </alternativeName>
    <alternativeName>
        <fullName evidence="12">DNA 3'-5' helicase PriA</fullName>
    </alternativeName>
</protein>
<feature type="binding site" evidence="12">
    <location>
        <position position="436"/>
    </location>
    <ligand>
        <name>Zn(2+)</name>
        <dbReference type="ChEBI" id="CHEBI:29105"/>
        <label>2</label>
    </ligand>
</feature>
<dbReference type="RefSeq" id="WP_142090092.1">
    <property type="nucleotide sequence ID" value="NZ_SZUV01000006.1"/>
</dbReference>
<comment type="function">
    <text evidence="12">Initiates the restart of stalled replication forks, which reloads the replicative helicase on sites other than the origin of replication. Recognizes and binds to abandoned replication forks and remodels them to uncover a helicase loading site. Promotes assembly of the primosome at these replication forks.</text>
</comment>
<keyword evidence="4 12" id="KW-0547">Nucleotide-binding</keyword>
<evidence type="ECO:0000313" key="15">
    <source>
        <dbReference type="Proteomes" id="UP000315403"/>
    </source>
</evidence>
<dbReference type="EC" id="5.6.2.4" evidence="12"/>
<dbReference type="InterPro" id="IPR001650">
    <property type="entry name" value="Helicase_C-like"/>
</dbReference>
<dbReference type="PANTHER" id="PTHR30580">
    <property type="entry name" value="PRIMOSOMAL PROTEIN N"/>
    <property type="match status" value="1"/>
</dbReference>
<dbReference type="Proteomes" id="UP000315403">
    <property type="component" value="Unassembled WGS sequence"/>
</dbReference>
<feature type="binding site" evidence="12">
    <location>
        <position position="470"/>
    </location>
    <ligand>
        <name>Zn(2+)</name>
        <dbReference type="ChEBI" id="CHEBI:29105"/>
        <label>1</label>
    </ligand>
</feature>
<dbReference type="InterPro" id="IPR027417">
    <property type="entry name" value="P-loop_NTPase"/>
</dbReference>
<dbReference type="InterPro" id="IPR040498">
    <property type="entry name" value="PriA_CRR"/>
</dbReference>
<dbReference type="SUPFAM" id="SSF52540">
    <property type="entry name" value="P-loop containing nucleoside triphosphate hydrolases"/>
    <property type="match status" value="2"/>
</dbReference>
<dbReference type="InterPro" id="IPR014001">
    <property type="entry name" value="Helicase_ATP-bd"/>
</dbReference>
<evidence type="ECO:0000256" key="1">
    <source>
        <dbReference type="ARBA" id="ARBA00022515"/>
    </source>
</evidence>
<dbReference type="FunFam" id="3.40.50.300:FF:000489">
    <property type="entry name" value="Primosome assembly protein PriA"/>
    <property type="match status" value="1"/>
</dbReference>
<keyword evidence="1 12" id="KW-0639">Primosome</keyword>
<evidence type="ECO:0000256" key="11">
    <source>
        <dbReference type="ARBA" id="ARBA00048988"/>
    </source>
</evidence>
<dbReference type="GO" id="GO:1990077">
    <property type="term" value="C:primosome complex"/>
    <property type="evidence" value="ECO:0007669"/>
    <property type="project" value="UniProtKB-UniRule"/>
</dbReference>
<dbReference type="InterPro" id="IPR011545">
    <property type="entry name" value="DEAD/DEAH_box_helicase_dom"/>
</dbReference>
<comment type="catalytic activity">
    <reaction evidence="12">
        <text>Couples ATP hydrolysis with the unwinding of duplex DNA by translocating in the 3'-5' direction.</text>
        <dbReference type="EC" id="5.6.2.4"/>
    </reaction>
</comment>
<comment type="similarity">
    <text evidence="12">Belongs to the helicase family. PriA subfamily.</text>
</comment>
<comment type="catalytic activity">
    <reaction evidence="11 12">
        <text>ATP + H2O = ADP + phosphate + H(+)</text>
        <dbReference type="Rhea" id="RHEA:13065"/>
        <dbReference type="ChEBI" id="CHEBI:15377"/>
        <dbReference type="ChEBI" id="CHEBI:15378"/>
        <dbReference type="ChEBI" id="CHEBI:30616"/>
        <dbReference type="ChEBI" id="CHEBI:43474"/>
        <dbReference type="ChEBI" id="CHEBI:456216"/>
        <dbReference type="EC" id="5.6.2.4"/>
    </reaction>
</comment>
<dbReference type="Gene3D" id="3.40.50.300">
    <property type="entry name" value="P-loop containing nucleotide triphosphate hydrolases"/>
    <property type="match status" value="2"/>
</dbReference>
<name>A0A543PYZ5_ACITH</name>
<dbReference type="GO" id="GO:0043138">
    <property type="term" value="F:3'-5' DNA helicase activity"/>
    <property type="evidence" value="ECO:0007669"/>
    <property type="project" value="UniProtKB-EC"/>
</dbReference>
<comment type="caution">
    <text evidence="14">The sequence shown here is derived from an EMBL/GenBank/DDBJ whole genome shotgun (WGS) entry which is preliminary data.</text>
</comment>
<dbReference type="InterPro" id="IPR041236">
    <property type="entry name" value="PriA_C"/>
</dbReference>
<feature type="binding site" evidence="12">
    <location>
        <position position="427"/>
    </location>
    <ligand>
        <name>Zn(2+)</name>
        <dbReference type="ChEBI" id="CHEBI:29105"/>
        <label>1</label>
    </ligand>
</feature>